<evidence type="ECO:0000313" key="3">
    <source>
        <dbReference type="Proteomes" id="UP001583177"/>
    </source>
</evidence>
<feature type="region of interest" description="Disordered" evidence="1">
    <location>
        <begin position="241"/>
        <end position="291"/>
    </location>
</feature>
<feature type="compositionally biased region" description="Basic and acidic residues" evidence="1">
    <location>
        <begin position="133"/>
        <end position="149"/>
    </location>
</feature>
<feature type="compositionally biased region" description="Basic residues" evidence="1">
    <location>
        <begin position="24"/>
        <end position="35"/>
    </location>
</feature>
<name>A0ABR3X5A4_9PEZI</name>
<reference evidence="2 3" key="1">
    <citation type="journal article" date="2024" name="IMA Fungus">
        <title>IMA Genome - F19 : A genome assembly and annotation guide to empower mycologists, including annotated draft genome sequences of Ceratocystis pirilliformis, Diaporthe australafricana, Fusarium ophioides, Paecilomyces lecythidis, and Sporothrix stenoceras.</title>
        <authorList>
            <person name="Aylward J."/>
            <person name="Wilson A.M."/>
            <person name="Visagie C.M."/>
            <person name="Spraker J."/>
            <person name="Barnes I."/>
            <person name="Buitendag C."/>
            <person name="Ceriani C."/>
            <person name="Del Mar Angel L."/>
            <person name="du Plessis D."/>
            <person name="Fuchs T."/>
            <person name="Gasser K."/>
            <person name="Kramer D."/>
            <person name="Li W."/>
            <person name="Munsamy K."/>
            <person name="Piso A."/>
            <person name="Price J.L."/>
            <person name="Sonnekus B."/>
            <person name="Thomas C."/>
            <person name="van der Nest A."/>
            <person name="van Dijk A."/>
            <person name="van Heerden A."/>
            <person name="van Vuuren N."/>
            <person name="Yilmaz N."/>
            <person name="Duong T.A."/>
            <person name="van der Merwe N.A."/>
            <person name="Wingfield M.J."/>
            <person name="Wingfield B.D."/>
        </authorList>
    </citation>
    <scope>NUCLEOTIDE SEQUENCE [LARGE SCALE GENOMIC DNA]</scope>
    <source>
        <strain evidence="2 3">CMW 18300</strain>
    </source>
</reference>
<feature type="compositionally biased region" description="Basic and acidic residues" evidence="1">
    <location>
        <begin position="113"/>
        <end position="122"/>
    </location>
</feature>
<accession>A0ABR3X5A4</accession>
<feature type="region of interest" description="Disordered" evidence="1">
    <location>
        <begin position="100"/>
        <end position="159"/>
    </location>
</feature>
<feature type="compositionally biased region" description="Basic and acidic residues" evidence="1">
    <location>
        <begin position="14"/>
        <end position="23"/>
    </location>
</feature>
<keyword evidence="3" id="KW-1185">Reference proteome</keyword>
<feature type="region of interest" description="Disordered" evidence="1">
    <location>
        <begin position="1"/>
        <end position="84"/>
    </location>
</feature>
<dbReference type="Proteomes" id="UP001583177">
    <property type="component" value="Unassembled WGS sequence"/>
</dbReference>
<feature type="region of interest" description="Disordered" evidence="1">
    <location>
        <begin position="177"/>
        <end position="203"/>
    </location>
</feature>
<proteinExistence type="predicted"/>
<dbReference type="EMBL" id="JAWRVE010000035">
    <property type="protein sequence ID" value="KAL1870862.1"/>
    <property type="molecule type" value="Genomic_DNA"/>
</dbReference>
<feature type="compositionally biased region" description="Basic and acidic residues" evidence="1">
    <location>
        <begin position="36"/>
        <end position="49"/>
    </location>
</feature>
<protein>
    <submittedName>
        <fullName evidence="2">Uncharacterized protein</fullName>
    </submittedName>
</protein>
<evidence type="ECO:0000313" key="2">
    <source>
        <dbReference type="EMBL" id="KAL1870862.1"/>
    </source>
</evidence>
<comment type="caution">
    <text evidence="2">The sequence shown here is derived from an EMBL/GenBank/DDBJ whole genome shotgun (WGS) entry which is preliminary data.</text>
</comment>
<organism evidence="2 3">
    <name type="scientific">Diaporthe australafricana</name>
    <dbReference type="NCBI Taxonomy" id="127596"/>
    <lineage>
        <taxon>Eukaryota</taxon>
        <taxon>Fungi</taxon>
        <taxon>Dikarya</taxon>
        <taxon>Ascomycota</taxon>
        <taxon>Pezizomycotina</taxon>
        <taxon>Sordariomycetes</taxon>
        <taxon>Sordariomycetidae</taxon>
        <taxon>Diaporthales</taxon>
        <taxon>Diaporthaceae</taxon>
        <taxon>Diaporthe</taxon>
    </lineage>
</organism>
<feature type="compositionally biased region" description="Basic and acidic residues" evidence="1">
    <location>
        <begin position="61"/>
        <end position="84"/>
    </location>
</feature>
<evidence type="ECO:0000256" key="1">
    <source>
        <dbReference type="SAM" id="MobiDB-lite"/>
    </source>
</evidence>
<gene>
    <name evidence="2" type="ORF">Daus18300_004951</name>
</gene>
<sequence length="291" mass="33237">MGKERPQLGVTKKKPSEDKVSKHENRHKKPKRYNHRHGDSDDESSKDSIEQEGGVSLFQYDDEKAANSEPLTKEDKKRRTKEERLHEEALKCLMEKQLDASPTASGLHVGADAGHRSTDKHNGRPAPLPQQMEKAKKAGGDLTETRQPADEDIFMIDVNPTPVNREKLCAQSDEDMEDGGALLPEMQPGYTAPPSGNNRASRRRLNLIEQEKARIQKKLGVKEGSDEKAQKVQQLLNKFIEMFDTKTDQRETKKNERKRRESARLRELRGKHSEKSTKKVRRDQSRVSRDD</sequence>